<keyword evidence="2" id="KW-1003">Cell membrane</keyword>
<dbReference type="PROSITE" id="PS00237">
    <property type="entry name" value="G_PROTEIN_RECEP_F1_1"/>
    <property type="match status" value="1"/>
</dbReference>
<dbReference type="InterPro" id="IPR017452">
    <property type="entry name" value="GPCR_Rhodpsn_7TM"/>
</dbReference>
<dbReference type="PRINTS" id="PR00237">
    <property type="entry name" value="GPCRRHODOPSN"/>
</dbReference>
<sequence length="357" mass="39954">MPRTMLSWVYIASSLGINKVKIIQFRKFAFVCHLCAVDLLCAVLLMPLGIVSSSPYFASVVFTVLECQVYVFLNVFLIAASIFTITAISVERYYYIVHPMRYEVKMTLKLATAVMVLVWVASALLGLATVFGWPSYGSLSSISAAHCSLHWSHSGHRRAFSVLFTVACFCLPAAHGPLPSWTASHLKHRSDSISSQTTIITTRNAPRRLHQKRPFGGGKAAFTLVVIVGQFLLCWLPYFAFHLHVTINNPPKVPPDLEEAVTWLAYSSFTVNPFFYGLLNRQIREELCKLRRCYSTRLALSSGHEGSAHENFLQFLQRTSCTVETRASFTCTSSPRNTLDQTAQQTADFRIPGQIPE</sequence>
<dbReference type="Proteomes" id="UP000193380">
    <property type="component" value="Unassembled WGS sequence"/>
</dbReference>
<dbReference type="Pfam" id="PF00001">
    <property type="entry name" value="7tm_1"/>
    <property type="match status" value="1"/>
</dbReference>
<comment type="similarity">
    <text evidence="9">Belongs to the G-protein coupled receptor 1 family.</text>
</comment>
<evidence type="ECO:0000259" key="11">
    <source>
        <dbReference type="PROSITE" id="PS50262"/>
    </source>
</evidence>
<proteinExistence type="inferred from homology"/>
<dbReference type="AlphaFoldDB" id="A0A060XFK5"/>
<evidence type="ECO:0000313" key="12">
    <source>
        <dbReference type="EMBL" id="CDQ75645.1"/>
    </source>
</evidence>
<reference evidence="12" key="1">
    <citation type="journal article" date="2014" name="Nat. Commun.">
        <title>The rainbow trout genome provides novel insights into evolution after whole-genome duplication in vertebrates.</title>
        <authorList>
            <person name="Berthelot C."/>
            <person name="Brunet F."/>
            <person name="Chalopin D."/>
            <person name="Juanchich A."/>
            <person name="Bernard M."/>
            <person name="Noel B."/>
            <person name="Bento P."/>
            <person name="Da Silva C."/>
            <person name="Labadie K."/>
            <person name="Alberti A."/>
            <person name="Aury J.M."/>
            <person name="Louis A."/>
            <person name="Dehais P."/>
            <person name="Bardou P."/>
            <person name="Montfort J."/>
            <person name="Klopp C."/>
            <person name="Cabau C."/>
            <person name="Gaspin C."/>
            <person name="Thorgaard G.H."/>
            <person name="Boussaha M."/>
            <person name="Quillet E."/>
            <person name="Guyomard R."/>
            <person name="Galiana D."/>
            <person name="Bobe J."/>
            <person name="Volff J.N."/>
            <person name="Genet C."/>
            <person name="Wincker P."/>
            <person name="Jaillon O."/>
            <person name="Roest Crollius H."/>
            <person name="Guiguen Y."/>
        </authorList>
    </citation>
    <scope>NUCLEOTIDE SEQUENCE [LARGE SCALE GENOMIC DNA]</scope>
</reference>
<keyword evidence="5 9" id="KW-0297">G-protein coupled receptor</keyword>
<feature type="transmembrane region" description="Helical" evidence="10">
    <location>
        <begin position="70"/>
        <end position="90"/>
    </location>
</feature>
<evidence type="ECO:0000256" key="4">
    <source>
        <dbReference type="ARBA" id="ARBA00022989"/>
    </source>
</evidence>
<evidence type="ECO:0000256" key="1">
    <source>
        <dbReference type="ARBA" id="ARBA00004651"/>
    </source>
</evidence>
<dbReference type="SUPFAM" id="SSF81321">
    <property type="entry name" value="Family A G protein-coupled receptor-like"/>
    <property type="match status" value="1"/>
</dbReference>
<gene>
    <name evidence="12" type="ORF">GSONMT00001670001</name>
</gene>
<evidence type="ECO:0000256" key="5">
    <source>
        <dbReference type="ARBA" id="ARBA00023040"/>
    </source>
</evidence>
<evidence type="ECO:0000256" key="6">
    <source>
        <dbReference type="ARBA" id="ARBA00023136"/>
    </source>
</evidence>
<evidence type="ECO:0000256" key="10">
    <source>
        <dbReference type="SAM" id="Phobius"/>
    </source>
</evidence>
<dbReference type="GO" id="GO:0004930">
    <property type="term" value="F:G protein-coupled receptor activity"/>
    <property type="evidence" value="ECO:0007669"/>
    <property type="project" value="UniProtKB-KW"/>
</dbReference>
<feature type="transmembrane region" description="Helical" evidence="10">
    <location>
        <begin position="220"/>
        <end position="240"/>
    </location>
</feature>
<evidence type="ECO:0000256" key="3">
    <source>
        <dbReference type="ARBA" id="ARBA00022692"/>
    </source>
</evidence>
<dbReference type="STRING" id="8022.A0A060XFK5"/>
<dbReference type="PANTHER" id="PTHR22752">
    <property type="entry name" value="G PROTEIN-COUPLED RECEPTOR"/>
    <property type="match status" value="1"/>
</dbReference>
<dbReference type="PANTHER" id="PTHR22752:SF11">
    <property type="entry name" value="G-PROTEIN COUPLED RECEPTOR 62"/>
    <property type="match status" value="1"/>
</dbReference>
<dbReference type="Gene3D" id="1.20.1070.10">
    <property type="entry name" value="Rhodopsin 7-helix transmembrane proteins"/>
    <property type="match status" value="1"/>
</dbReference>
<dbReference type="PROSITE" id="PS50262">
    <property type="entry name" value="G_PROTEIN_RECEP_F1_2"/>
    <property type="match status" value="1"/>
</dbReference>
<feature type="non-terminal residue" evidence="12">
    <location>
        <position position="357"/>
    </location>
</feature>
<name>A0A060XFK5_ONCMY</name>
<evidence type="ECO:0000256" key="2">
    <source>
        <dbReference type="ARBA" id="ARBA00022475"/>
    </source>
</evidence>
<dbReference type="EMBL" id="FR905069">
    <property type="protein sequence ID" value="CDQ75645.1"/>
    <property type="molecule type" value="Genomic_DNA"/>
</dbReference>
<feature type="transmembrane region" description="Helical" evidence="10">
    <location>
        <begin position="28"/>
        <end position="50"/>
    </location>
</feature>
<evidence type="ECO:0000256" key="9">
    <source>
        <dbReference type="RuleBase" id="RU000688"/>
    </source>
</evidence>
<keyword evidence="7 9" id="KW-0675">Receptor</keyword>
<dbReference type="GO" id="GO:0005886">
    <property type="term" value="C:plasma membrane"/>
    <property type="evidence" value="ECO:0007669"/>
    <property type="project" value="UniProtKB-SubCell"/>
</dbReference>
<evidence type="ECO:0000256" key="8">
    <source>
        <dbReference type="ARBA" id="ARBA00023224"/>
    </source>
</evidence>
<organism evidence="12 13">
    <name type="scientific">Oncorhynchus mykiss</name>
    <name type="common">Rainbow trout</name>
    <name type="synonym">Salmo gairdneri</name>
    <dbReference type="NCBI Taxonomy" id="8022"/>
    <lineage>
        <taxon>Eukaryota</taxon>
        <taxon>Metazoa</taxon>
        <taxon>Chordata</taxon>
        <taxon>Craniata</taxon>
        <taxon>Vertebrata</taxon>
        <taxon>Euteleostomi</taxon>
        <taxon>Actinopterygii</taxon>
        <taxon>Neopterygii</taxon>
        <taxon>Teleostei</taxon>
        <taxon>Protacanthopterygii</taxon>
        <taxon>Salmoniformes</taxon>
        <taxon>Salmonidae</taxon>
        <taxon>Salmoninae</taxon>
        <taxon>Oncorhynchus</taxon>
    </lineage>
</organism>
<feature type="transmembrane region" description="Helical" evidence="10">
    <location>
        <begin position="110"/>
        <end position="133"/>
    </location>
</feature>
<evidence type="ECO:0000313" key="13">
    <source>
        <dbReference type="Proteomes" id="UP000193380"/>
    </source>
</evidence>
<protein>
    <recommendedName>
        <fullName evidence="11">G-protein coupled receptors family 1 profile domain-containing protein</fullName>
    </recommendedName>
</protein>
<dbReference type="GO" id="GO:0043235">
    <property type="term" value="C:receptor complex"/>
    <property type="evidence" value="ECO:0007669"/>
    <property type="project" value="TreeGrafter"/>
</dbReference>
<keyword evidence="3 9" id="KW-0812">Transmembrane</keyword>
<feature type="transmembrane region" description="Helical" evidence="10">
    <location>
        <begin position="159"/>
        <end position="178"/>
    </location>
</feature>
<dbReference type="GO" id="GO:0005768">
    <property type="term" value="C:endosome"/>
    <property type="evidence" value="ECO:0007669"/>
    <property type="project" value="TreeGrafter"/>
</dbReference>
<comment type="subcellular location">
    <subcellularLocation>
        <location evidence="1">Cell membrane</location>
        <topology evidence="1">Multi-pass membrane protein</topology>
    </subcellularLocation>
</comment>
<evidence type="ECO:0000256" key="7">
    <source>
        <dbReference type="ARBA" id="ARBA00023170"/>
    </source>
</evidence>
<keyword evidence="4 10" id="KW-1133">Transmembrane helix</keyword>
<reference evidence="12" key="2">
    <citation type="submission" date="2014-03" db="EMBL/GenBank/DDBJ databases">
        <authorList>
            <person name="Genoscope - CEA"/>
        </authorList>
    </citation>
    <scope>NUCLEOTIDE SEQUENCE</scope>
</reference>
<accession>A0A060XFK5</accession>
<dbReference type="InterPro" id="IPR000276">
    <property type="entry name" value="GPCR_Rhodpsn"/>
</dbReference>
<feature type="transmembrane region" description="Helical" evidence="10">
    <location>
        <begin position="260"/>
        <end position="279"/>
    </location>
</feature>
<dbReference type="CDD" id="cd15220">
    <property type="entry name" value="7tmA_GPR61_GPR62-like"/>
    <property type="match status" value="1"/>
</dbReference>
<keyword evidence="6 10" id="KW-0472">Membrane</keyword>
<keyword evidence="8 9" id="KW-0807">Transducer</keyword>
<dbReference type="PaxDb" id="8022-A0A060XFK5"/>
<feature type="domain" description="G-protein coupled receptors family 1 profile" evidence="11">
    <location>
        <begin position="30"/>
        <end position="276"/>
    </location>
</feature>